<sequence>MNNNTSISRVFSKKVFEELLSLGDNVTYNYVVDKYIDKPHGKTNKEIISEIYSIMGNTYRSEYFYMNTLLNKLLIGIHNVNTATALSQVRIADHIADFVLINGVGRVYEIKSDLDNLSRLNEQLKDYYKAFSYVSVLSSEQERDKVESQLKKLGRMGDSVGIYVLSDNCTIFNRDKTKEPKAFNDALDSYTIFTLLRKKEYEKILKRYFGYLPEVPPVFYFRKCFNMFDEIPILEAQELTIKELKKRSKATKEFMDYIPYELKSIAYFYRTPKDINKFSNFLEQSYGG</sequence>
<dbReference type="Proteomes" id="UP000182412">
    <property type="component" value="Unassembled WGS sequence"/>
</dbReference>
<reference evidence="1 2" key="1">
    <citation type="submission" date="2016-10" db="EMBL/GenBank/DDBJ databases">
        <authorList>
            <person name="de Groot N.N."/>
        </authorList>
    </citation>
    <scope>NUCLEOTIDE SEQUENCE [LARGE SCALE GENOMIC DNA]</scope>
    <source>
        <strain evidence="1 2">S137</strain>
    </source>
</reference>
<dbReference type="RefSeq" id="WP_074572391.1">
    <property type="nucleotide sequence ID" value="NZ_FNJQ01000017.1"/>
</dbReference>
<dbReference type="InterPro" id="IPR047729">
    <property type="entry name" value="Sce7726-like"/>
</dbReference>
<protein>
    <recommendedName>
        <fullName evidence="3">Sce7726 family protein</fullName>
    </recommendedName>
</protein>
<dbReference type="NCBIfam" id="NF033832">
    <property type="entry name" value="sce7726_fam"/>
    <property type="match status" value="1"/>
</dbReference>
<dbReference type="AlphaFoldDB" id="A0A1H0SE03"/>
<organism evidence="1 2">
    <name type="scientific">Selenomonas ruminantium</name>
    <dbReference type="NCBI Taxonomy" id="971"/>
    <lineage>
        <taxon>Bacteria</taxon>
        <taxon>Bacillati</taxon>
        <taxon>Bacillota</taxon>
        <taxon>Negativicutes</taxon>
        <taxon>Selenomonadales</taxon>
        <taxon>Selenomonadaceae</taxon>
        <taxon>Selenomonas</taxon>
    </lineage>
</organism>
<evidence type="ECO:0008006" key="3">
    <source>
        <dbReference type="Google" id="ProtNLM"/>
    </source>
</evidence>
<proteinExistence type="predicted"/>
<gene>
    <name evidence="1" type="ORF">SAMN05216366_11727</name>
</gene>
<accession>A0A1H0SE03</accession>
<dbReference type="OrthoDB" id="128875at2"/>
<name>A0A1H0SE03_SELRU</name>
<evidence type="ECO:0000313" key="2">
    <source>
        <dbReference type="Proteomes" id="UP000182412"/>
    </source>
</evidence>
<evidence type="ECO:0000313" key="1">
    <source>
        <dbReference type="EMBL" id="SDP40031.1"/>
    </source>
</evidence>
<dbReference type="EMBL" id="FNJQ01000017">
    <property type="protein sequence ID" value="SDP40031.1"/>
    <property type="molecule type" value="Genomic_DNA"/>
</dbReference>